<dbReference type="GO" id="GO:0005634">
    <property type="term" value="C:nucleus"/>
    <property type="evidence" value="ECO:0007669"/>
    <property type="project" value="UniProtKB-SubCell"/>
</dbReference>
<dbReference type="Proteomes" id="UP000290289">
    <property type="component" value="Chromosome 2"/>
</dbReference>
<organism evidence="4 5">
    <name type="scientific">Malus domestica</name>
    <name type="common">Apple</name>
    <name type="synonym">Pyrus malus</name>
    <dbReference type="NCBI Taxonomy" id="3750"/>
    <lineage>
        <taxon>Eukaryota</taxon>
        <taxon>Viridiplantae</taxon>
        <taxon>Streptophyta</taxon>
        <taxon>Embryophyta</taxon>
        <taxon>Tracheophyta</taxon>
        <taxon>Spermatophyta</taxon>
        <taxon>Magnoliopsida</taxon>
        <taxon>eudicotyledons</taxon>
        <taxon>Gunneridae</taxon>
        <taxon>Pentapetalae</taxon>
        <taxon>rosids</taxon>
        <taxon>fabids</taxon>
        <taxon>Rosales</taxon>
        <taxon>Rosaceae</taxon>
        <taxon>Amygdaloideae</taxon>
        <taxon>Maleae</taxon>
        <taxon>Malus</taxon>
    </lineage>
</organism>
<sequence>MRQNPGTANAMATKMYEERLKLLLQRDSMDDASMKQRFGDNVGQILDQSHASILKSAAATGQPSGQVLHGTAGDSTSPSSKSAIARIYTTVAHTPISSQSTEILFRDATEKNNPTPRKRCASLTSRAPPSASAPTPTSTVHFPSRRYQPRPLFQSIRRRLKAPSGRRKSRHLPSDDLHMTSEIRKSFSLLTNQATINGSTAIDPATSVHELLEYPAYTKFSILFLLPNNRGEDDHFPWFVVECSDGKVLPLSERADLSAGSSGGSVSDAKPNASSSRVSTAKVSTDKYRNSAVVAGVITAAASLGWSPKASRKKEEDPCFPSSSSVTGLEGCNLDWIHAFHLHDSVIGLANDPEAFAELRERRLALLTVAKKLRKHCQSVSPIAVLMQQQCGEGNGGAVKVQWCSSKRDRAVQFCAVRTTRLCSKETAQ</sequence>
<accession>A0A498KFK4</accession>
<evidence type="ECO:0000256" key="1">
    <source>
        <dbReference type="ARBA" id="ARBA00004123"/>
    </source>
</evidence>
<keyword evidence="5" id="KW-1185">Reference proteome</keyword>
<evidence type="ECO:0000313" key="5">
    <source>
        <dbReference type="Proteomes" id="UP000290289"/>
    </source>
</evidence>
<keyword evidence="2" id="KW-0539">Nucleus</keyword>
<dbReference type="PANTHER" id="PTHR45093">
    <property type="entry name" value="TRANSCRIPTION ACTIVATOR MSS11"/>
    <property type="match status" value="1"/>
</dbReference>
<feature type="region of interest" description="Disordered" evidence="3">
    <location>
        <begin position="58"/>
        <end position="79"/>
    </location>
</feature>
<evidence type="ECO:0000313" key="4">
    <source>
        <dbReference type="EMBL" id="RXI06428.1"/>
    </source>
</evidence>
<dbReference type="PANTHER" id="PTHR45093:SF2">
    <property type="entry name" value="LISH DOMAIN-CONTAINING PROTEIN"/>
    <property type="match status" value="1"/>
</dbReference>
<comment type="subcellular location">
    <subcellularLocation>
        <location evidence="1">Nucleus</location>
    </subcellularLocation>
</comment>
<dbReference type="EMBL" id="RDQH01000328">
    <property type="protein sequence ID" value="RXI06428.1"/>
    <property type="molecule type" value="Genomic_DNA"/>
</dbReference>
<feature type="compositionally biased region" description="Polar residues" evidence="3">
    <location>
        <begin position="272"/>
        <end position="281"/>
    </location>
</feature>
<feature type="compositionally biased region" description="Basic residues" evidence="3">
    <location>
        <begin position="156"/>
        <end position="171"/>
    </location>
</feature>
<gene>
    <name evidence="4" type="ORF">DVH24_018470</name>
</gene>
<dbReference type="AlphaFoldDB" id="A0A498KFK4"/>
<name>A0A498KFK4_MALDO</name>
<evidence type="ECO:0000256" key="3">
    <source>
        <dbReference type="SAM" id="MobiDB-lite"/>
    </source>
</evidence>
<comment type="caution">
    <text evidence="4">The sequence shown here is derived from an EMBL/GenBank/DDBJ whole genome shotgun (WGS) entry which is preliminary data.</text>
</comment>
<protein>
    <submittedName>
        <fullName evidence="4">Uncharacterized protein</fullName>
    </submittedName>
</protein>
<dbReference type="STRING" id="3750.A0A498KFK4"/>
<feature type="compositionally biased region" description="Low complexity" evidence="3">
    <location>
        <begin position="258"/>
        <end position="267"/>
    </location>
</feature>
<feature type="region of interest" description="Disordered" evidence="3">
    <location>
        <begin position="257"/>
        <end position="281"/>
    </location>
</feature>
<feature type="region of interest" description="Disordered" evidence="3">
    <location>
        <begin position="107"/>
        <end position="175"/>
    </location>
</feature>
<reference evidence="4 5" key="1">
    <citation type="submission" date="2018-10" db="EMBL/GenBank/DDBJ databases">
        <title>A high-quality apple genome assembly.</title>
        <authorList>
            <person name="Hu J."/>
        </authorList>
    </citation>
    <scope>NUCLEOTIDE SEQUENCE [LARGE SCALE GENOMIC DNA]</scope>
    <source>
        <strain evidence="5">cv. HFTH1</strain>
        <tissue evidence="4">Young leaf</tissue>
    </source>
</reference>
<evidence type="ECO:0000256" key="2">
    <source>
        <dbReference type="ARBA" id="ARBA00023242"/>
    </source>
</evidence>
<proteinExistence type="predicted"/>
<feature type="compositionally biased region" description="Low complexity" evidence="3">
    <location>
        <begin position="121"/>
        <end position="139"/>
    </location>
</feature>